<evidence type="ECO:0000256" key="1">
    <source>
        <dbReference type="SAM" id="Phobius"/>
    </source>
</evidence>
<sequence length="120" mass="13114">MSLPAQTFARYSLAFLWLSTALTSLFGAPEIGYRILAQAGIHGVLAELCVWGGGLLDMILGFWILSGLRPQLCITIQMATIVLYSVLLTLIAPEFWLHPFGPVTKNLPVLALLALLKSHH</sequence>
<feature type="transmembrane region" description="Helical" evidence="1">
    <location>
        <begin position="43"/>
        <end position="65"/>
    </location>
</feature>
<name>A0ABV7VSF2_9GAMM</name>
<dbReference type="EMBL" id="JBHRYB010000005">
    <property type="protein sequence ID" value="MFC3679792.1"/>
    <property type="molecule type" value="Genomic_DNA"/>
</dbReference>
<dbReference type="InterPro" id="IPR025695">
    <property type="entry name" value="DoxX-like"/>
</dbReference>
<keyword evidence="1" id="KW-1133">Transmembrane helix</keyword>
<proteinExistence type="predicted"/>
<protein>
    <submittedName>
        <fullName evidence="2">DoxX-like family protein</fullName>
    </submittedName>
</protein>
<dbReference type="Pfam" id="PF13781">
    <property type="entry name" value="DoxX_3"/>
    <property type="match status" value="1"/>
</dbReference>
<keyword evidence="3" id="KW-1185">Reference proteome</keyword>
<dbReference type="RefSeq" id="WP_376865571.1">
    <property type="nucleotide sequence ID" value="NZ_JBHRYB010000005.1"/>
</dbReference>
<evidence type="ECO:0000313" key="2">
    <source>
        <dbReference type="EMBL" id="MFC3679792.1"/>
    </source>
</evidence>
<reference evidence="3" key="1">
    <citation type="journal article" date="2019" name="Int. J. Syst. Evol. Microbiol.">
        <title>The Global Catalogue of Microorganisms (GCM) 10K type strain sequencing project: providing services to taxonomists for standard genome sequencing and annotation.</title>
        <authorList>
            <consortium name="The Broad Institute Genomics Platform"/>
            <consortium name="The Broad Institute Genome Sequencing Center for Infectious Disease"/>
            <person name="Wu L."/>
            <person name="Ma J."/>
        </authorList>
    </citation>
    <scope>NUCLEOTIDE SEQUENCE [LARGE SCALE GENOMIC DNA]</scope>
    <source>
        <strain evidence="3">KCTC 42424</strain>
    </source>
</reference>
<keyword evidence="1" id="KW-0472">Membrane</keyword>
<organism evidence="2 3">
    <name type="scientific">Bacterioplanoides pacificum</name>
    <dbReference type="NCBI Taxonomy" id="1171596"/>
    <lineage>
        <taxon>Bacteria</taxon>
        <taxon>Pseudomonadati</taxon>
        <taxon>Pseudomonadota</taxon>
        <taxon>Gammaproteobacteria</taxon>
        <taxon>Oceanospirillales</taxon>
        <taxon>Oceanospirillaceae</taxon>
        <taxon>Bacterioplanoides</taxon>
    </lineage>
</organism>
<comment type="caution">
    <text evidence="2">The sequence shown here is derived from an EMBL/GenBank/DDBJ whole genome shotgun (WGS) entry which is preliminary data.</text>
</comment>
<keyword evidence="1" id="KW-0812">Transmembrane</keyword>
<gene>
    <name evidence="2" type="ORF">ACFOMG_06670</name>
</gene>
<accession>A0ABV7VSF2</accession>
<evidence type="ECO:0000313" key="3">
    <source>
        <dbReference type="Proteomes" id="UP001595722"/>
    </source>
</evidence>
<dbReference type="Proteomes" id="UP001595722">
    <property type="component" value="Unassembled WGS sequence"/>
</dbReference>
<feature type="transmembrane region" description="Helical" evidence="1">
    <location>
        <begin position="72"/>
        <end position="91"/>
    </location>
</feature>